<name>A0A7C6EH26_UNCW3</name>
<dbReference type="Gene3D" id="3.90.76.10">
    <property type="entry name" value="Dipeptide-binding Protein, Domain 1"/>
    <property type="match status" value="1"/>
</dbReference>
<dbReference type="PANTHER" id="PTHR30290">
    <property type="entry name" value="PERIPLASMIC BINDING COMPONENT OF ABC TRANSPORTER"/>
    <property type="match status" value="1"/>
</dbReference>
<dbReference type="SUPFAM" id="SSF53850">
    <property type="entry name" value="Periplasmic binding protein-like II"/>
    <property type="match status" value="1"/>
</dbReference>
<evidence type="ECO:0000313" key="6">
    <source>
        <dbReference type="EMBL" id="HHS62621.1"/>
    </source>
</evidence>
<gene>
    <name evidence="6" type="ORF">ENV70_03255</name>
</gene>
<dbReference type="GO" id="GO:1904680">
    <property type="term" value="F:peptide transmembrane transporter activity"/>
    <property type="evidence" value="ECO:0007669"/>
    <property type="project" value="TreeGrafter"/>
</dbReference>
<organism evidence="6">
    <name type="scientific">candidate division WOR-3 bacterium</name>
    <dbReference type="NCBI Taxonomy" id="2052148"/>
    <lineage>
        <taxon>Bacteria</taxon>
        <taxon>Bacteria division WOR-3</taxon>
    </lineage>
</organism>
<dbReference type="Gene3D" id="1.10.287.950">
    <property type="entry name" value="Methyl-accepting chemotaxis protein"/>
    <property type="match status" value="1"/>
</dbReference>
<evidence type="ECO:0000256" key="3">
    <source>
        <dbReference type="ARBA" id="ARBA00022729"/>
    </source>
</evidence>
<dbReference type="AlphaFoldDB" id="A0A7C6EH26"/>
<dbReference type="Gene3D" id="3.40.190.10">
    <property type="entry name" value="Periplasmic binding protein-like II"/>
    <property type="match status" value="1"/>
</dbReference>
<keyword evidence="4" id="KW-0807">Transducer</keyword>
<dbReference type="PANTHER" id="PTHR30290:SF9">
    <property type="entry name" value="OLIGOPEPTIDE-BINDING PROTEIN APPA"/>
    <property type="match status" value="1"/>
</dbReference>
<dbReference type="EMBL" id="DTHJ01000067">
    <property type="protein sequence ID" value="HHS62621.1"/>
    <property type="molecule type" value="Genomic_DNA"/>
</dbReference>
<evidence type="ECO:0000259" key="5">
    <source>
        <dbReference type="PROSITE" id="PS50111"/>
    </source>
</evidence>
<dbReference type="GO" id="GO:0016020">
    <property type="term" value="C:membrane"/>
    <property type="evidence" value="ECO:0007669"/>
    <property type="project" value="InterPro"/>
</dbReference>
<dbReference type="PROSITE" id="PS50111">
    <property type="entry name" value="CHEMOTAXIS_TRANSDUC_2"/>
    <property type="match status" value="1"/>
</dbReference>
<proteinExistence type="inferred from homology"/>
<dbReference type="CDD" id="cd00995">
    <property type="entry name" value="PBP2_NikA_DppA_OppA_like"/>
    <property type="match status" value="1"/>
</dbReference>
<dbReference type="InterPro" id="IPR039424">
    <property type="entry name" value="SBP_5"/>
</dbReference>
<dbReference type="Pfam" id="PF00496">
    <property type="entry name" value="SBP_bac_5"/>
    <property type="match status" value="1"/>
</dbReference>
<sequence length="1048" mass="120572">MASIKEYLNETANFNRRVEIITEFLNNSSIQLKELISLLEKLFDALKRSNNLINFLKNYSQTFETQMVKMGEELTTIKEKIIAYQTQLSFIEQITKQTRSSTDAIEENAHKFIKLARMITYLAENIEVKAYQARDEGKGLAVIARETYKVAKSSELLFRHFDELLEVIRKNVEPFSSEIDATIKDASASSKDLIDFLSSLKSVSESIELLKKFIRSIEKGSEIFSEVETKINERVKNIQKQLGDALYTVDEISIKSSEITNLSQILYEIYNIVNFQQNINKNPYVSKQLKYLLSENLRILKKINIGTSPSLLPQELLTELHYIINQVNKLYELILNNTGEVENLNSIMNKISGIKMDINQIFSNRSMIIDKIADFKKLLKEQLLIIENLIEVGSKIIAKLKTLAVFSKLEKSHSIQYKELIAPIITEFNQLLIRMTSSFNALESGVAELKTTLSRLDALYLQKDFVHLTLPDFSRIKIFYDDTLRVFETCFLNIKNLKGLINNLDKDNFLLKQHWNVYEEALFGVLNFQSYLQNLLSEKETVPYFVKSQNVFTINLFNDPVTLKPDLKTDATSQQVIVNYSTGLFQFGFGTGVIPGLCDEYTMSEDGREYNLHIREDLKYANGRKLHIEDIKAGILKGLNGPNRNLLEMIAGARDYLQSRDENLLWVKVLDQNRIKIKLEYPYLAFFSSFATNIADPYIDGELPVGIGPFKLLSWDRGKELILEANDFYYEGRPGIDILKFLITVDDDLGYELFKSGELSIYQPGLKFLQRVKQEFPELVITTPELSIQFLCFHCQKPPFNNKLVRQAISYGINVEKFVNDLLFERAIPAKGVFPPSMPVYNKRLGGYKYDPSRSRQLLSQAGFSAGLPDRYPLLVSDTVNSIRRAEFIKSNLNEIGVRVEINPLPWHDFLENCYKGNFLLCLQGWISDTGDPDNFLYPLFHTKSFGYTGNTFFFSNSEIDEMIDNARQIRNIKQRIKYYQEIEEKIIDEAPGVFLFHSLKTIVVRKGVRGFKPHPLSIIRAKYIQSIMSSGNREILSERLGSRFVTV</sequence>
<feature type="domain" description="Methyl-accepting transducer" evidence="5">
    <location>
        <begin position="3"/>
        <end position="239"/>
    </location>
</feature>
<dbReference type="SUPFAM" id="SSF58104">
    <property type="entry name" value="Methyl-accepting chemotaxis protein (MCP) signaling domain"/>
    <property type="match status" value="1"/>
</dbReference>
<protein>
    <recommendedName>
        <fullName evidence="5">Methyl-accepting transducer domain-containing protein</fullName>
    </recommendedName>
</protein>
<dbReference type="GO" id="GO:0007165">
    <property type="term" value="P:signal transduction"/>
    <property type="evidence" value="ECO:0007669"/>
    <property type="project" value="UniProtKB-KW"/>
</dbReference>
<dbReference type="GO" id="GO:0015833">
    <property type="term" value="P:peptide transport"/>
    <property type="evidence" value="ECO:0007669"/>
    <property type="project" value="TreeGrafter"/>
</dbReference>
<evidence type="ECO:0000256" key="1">
    <source>
        <dbReference type="ARBA" id="ARBA00005695"/>
    </source>
</evidence>
<dbReference type="Pfam" id="PF00015">
    <property type="entry name" value="MCPsignal"/>
    <property type="match status" value="1"/>
</dbReference>
<evidence type="ECO:0000256" key="2">
    <source>
        <dbReference type="ARBA" id="ARBA00022448"/>
    </source>
</evidence>
<dbReference type="InterPro" id="IPR000914">
    <property type="entry name" value="SBP_5_dom"/>
</dbReference>
<keyword evidence="3" id="KW-0732">Signal</keyword>
<reference evidence="6" key="1">
    <citation type="journal article" date="2020" name="mSystems">
        <title>Genome- and Community-Level Interaction Insights into Carbon Utilization and Element Cycling Functions of Hydrothermarchaeota in Hydrothermal Sediment.</title>
        <authorList>
            <person name="Zhou Z."/>
            <person name="Liu Y."/>
            <person name="Xu W."/>
            <person name="Pan J."/>
            <person name="Luo Z.H."/>
            <person name="Li M."/>
        </authorList>
    </citation>
    <scope>NUCLEOTIDE SEQUENCE [LARGE SCALE GENOMIC DNA]</scope>
    <source>
        <strain evidence="6">SpSt-783</strain>
    </source>
</reference>
<accession>A0A7C6EH26</accession>
<keyword evidence="2" id="KW-0813">Transport</keyword>
<dbReference type="InterPro" id="IPR004089">
    <property type="entry name" value="MCPsignal_dom"/>
</dbReference>
<comment type="caution">
    <text evidence="6">The sequence shown here is derived from an EMBL/GenBank/DDBJ whole genome shotgun (WGS) entry which is preliminary data.</text>
</comment>
<comment type="similarity">
    <text evidence="1">Belongs to the bacterial solute-binding protein 5 family.</text>
</comment>
<dbReference type="Gene3D" id="3.10.105.10">
    <property type="entry name" value="Dipeptide-binding Protein, Domain 3"/>
    <property type="match status" value="1"/>
</dbReference>
<evidence type="ECO:0000256" key="4">
    <source>
        <dbReference type="PROSITE-ProRule" id="PRU00284"/>
    </source>
</evidence>